<protein>
    <submittedName>
        <fullName evidence="1">Uncharacterized protein</fullName>
    </submittedName>
</protein>
<organism evidence="1 2">
    <name type="scientific">Diphasiastrum complanatum</name>
    <name type="common">Issler's clubmoss</name>
    <name type="synonym">Lycopodium complanatum</name>
    <dbReference type="NCBI Taxonomy" id="34168"/>
    <lineage>
        <taxon>Eukaryota</taxon>
        <taxon>Viridiplantae</taxon>
        <taxon>Streptophyta</taxon>
        <taxon>Embryophyta</taxon>
        <taxon>Tracheophyta</taxon>
        <taxon>Lycopodiopsida</taxon>
        <taxon>Lycopodiales</taxon>
        <taxon>Lycopodiaceae</taxon>
        <taxon>Lycopodioideae</taxon>
        <taxon>Diphasiastrum</taxon>
    </lineage>
</organism>
<evidence type="ECO:0000313" key="2">
    <source>
        <dbReference type="Proteomes" id="UP001162992"/>
    </source>
</evidence>
<proteinExistence type="predicted"/>
<comment type="caution">
    <text evidence="1">The sequence shown here is derived from an EMBL/GenBank/DDBJ whole genome shotgun (WGS) entry which is preliminary data.</text>
</comment>
<accession>A0ACC2BLZ3</accession>
<evidence type="ECO:0000313" key="1">
    <source>
        <dbReference type="EMBL" id="KAJ7530746.1"/>
    </source>
</evidence>
<name>A0ACC2BLZ3_DIPCM</name>
<sequence length="315" mass="34062">MKANKMDAKMGKNLFQRLTLPALVAMLLNATAIRGDATVVGSVFCDQCLMGKPSIWGSPMHDANVMVDCKNSNNAMQSSHQASTSVLGTFVFKVSGNVDLSSCSARLTGSSSSSCSLFGNAEQSLNLDWKMFGEAFYSVEPMFFKPEKPMSFCPNSSSSSPSPPDVNPKPPSISLPPAPFEDASSCTHDQWAKPEHLCYWKFLSPNETAREAFGPALAQGYGNATLMDALNGKRIDAEWPYRSRAYRGLLRETVTALLNSYSSKFKYSPFTVVAQFTDVISSNSSRAAAKLAHEFQTANSGGKCLLQTCKSGGVF</sequence>
<dbReference type="Proteomes" id="UP001162992">
    <property type="component" value="Chromosome 14"/>
</dbReference>
<reference evidence="2" key="1">
    <citation type="journal article" date="2024" name="Proc. Natl. Acad. Sci. U.S.A.">
        <title>Extraordinary preservation of gene collinearity over three hundred million years revealed in homosporous lycophytes.</title>
        <authorList>
            <person name="Li C."/>
            <person name="Wickell D."/>
            <person name="Kuo L.Y."/>
            <person name="Chen X."/>
            <person name="Nie B."/>
            <person name="Liao X."/>
            <person name="Peng D."/>
            <person name="Ji J."/>
            <person name="Jenkins J."/>
            <person name="Williams M."/>
            <person name="Shu S."/>
            <person name="Plott C."/>
            <person name="Barry K."/>
            <person name="Rajasekar S."/>
            <person name="Grimwood J."/>
            <person name="Han X."/>
            <person name="Sun S."/>
            <person name="Hou Z."/>
            <person name="He W."/>
            <person name="Dai G."/>
            <person name="Sun C."/>
            <person name="Schmutz J."/>
            <person name="Leebens-Mack J.H."/>
            <person name="Li F.W."/>
            <person name="Wang L."/>
        </authorList>
    </citation>
    <scope>NUCLEOTIDE SEQUENCE [LARGE SCALE GENOMIC DNA]</scope>
    <source>
        <strain evidence="2">cv. PW_Plant_1</strain>
    </source>
</reference>
<dbReference type="EMBL" id="CM055105">
    <property type="protein sequence ID" value="KAJ7530746.1"/>
    <property type="molecule type" value="Genomic_DNA"/>
</dbReference>
<gene>
    <name evidence="1" type="ORF">O6H91_14G017200</name>
</gene>
<keyword evidence="2" id="KW-1185">Reference proteome</keyword>